<dbReference type="GO" id="GO:0005737">
    <property type="term" value="C:cytoplasm"/>
    <property type="evidence" value="ECO:0007669"/>
    <property type="project" value="TreeGrafter"/>
</dbReference>
<keyword evidence="4" id="KW-1185">Reference proteome</keyword>
<dbReference type="SUPFAM" id="SSF54719">
    <property type="entry name" value="Fe,Mn superoxide dismutase (SOD), C-terminal domain"/>
    <property type="match status" value="1"/>
</dbReference>
<sequence>MIIRSFCRRPAAFQALAAAPARCSAAPSVRHIHHRPALANEADLVENGIPGLMSPAQFKIAWTDYQQHMMDQLNYMTAGTPFDNQSPKNLILEWARDPTKAGGFNPASMAWNNHAFFKGINTNPTITSRPSEALDLALTTNFSSLASLRETFLMTAESMFGPGFVWLVQQKENRFPFRILTTYIAGSPLSGAHYRRQSQDLNTENENSFSGVKNMVGSFGSSAPANLNPKKPLGGVDVVPLLCVNTWEHVWLHDYGVKGKSEYLARWWDRINWDEVAQYATLEKTRMSQNQFYG</sequence>
<feature type="domain" description="Manganese/iron superoxide dismutase C-terminal" evidence="2">
    <location>
        <begin position="231"/>
        <end position="278"/>
    </location>
</feature>
<dbReference type="InterPro" id="IPR036314">
    <property type="entry name" value="SOD_C_sf"/>
</dbReference>
<gene>
    <name evidence="3" type="ORF">BCR34DRAFT_628890</name>
</gene>
<dbReference type="Proteomes" id="UP000193144">
    <property type="component" value="Unassembled WGS sequence"/>
</dbReference>
<protein>
    <submittedName>
        <fullName evidence="3">Manganese/iron superoxide dismutase</fullName>
    </submittedName>
</protein>
<evidence type="ECO:0000256" key="1">
    <source>
        <dbReference type="ARBA" id="ARBA00037226"/>
    </source>
</evidence>
<evidence type="ECO:0000259" key="2">
    <source>
        <dbReference type="Pfam" id="PF02777"/>
    </source>
</evidence>
<dbReference type="GO" id="GO:0004784">
    <property type="term" value="F:superoxide dismutase activity"/>
    <property type="evidence" value="ECO:0007669"/>
    <property type="project" value="InterPro"/>
</dbReference>
<dbReference type="Gene3D" id="3.55.40.20">
    <property type="entry name" value="Iron/manganese superoxide dismutase, C-terminal domain"/>
    <property type="match status" value="1"/>
</dbReference>
<proteinExistence type="predicted"/>
<organism evidence="3 4">
    <name type="scientific">Clohesyomyces aquaticus</name>
    <dbReference type="NCBI Taxonomy" id="1231657"/>
    <lineage>
        <taxon>Eukaryota</taxon>
        <taxon>Fungi</taxon>
        <taxon>Dikarya</taxon>
        <taxon>Ascomycota</taxon>
        <taxon>Pezizomycotina</taxon>
        <taxon>Dothideomycetes</taxon>
        <taxon>Pleosporomycetidae</taxon>
        <taxon>Pleosporales</taxon>
        <taxon>Lindgomycetaceae</taxon>
        <taxon>Clohesyomyces</taxon>
    </lineage>
</organism>
<comment type="caution">
    <text evidence="3">The sequence shown here is derived from an EMBL/GenBank/DDBJ whole genome shotgun (WGS) entry which is preliminary data.</text>
</comment>
<feature type="domain" description="Manganese/iron superoxide dismutase C-terminal" evidence="2">
    <location>
        <begin position="131"/>
        <end position="189"/>
    </location>
</feature>
<dbReference type="GO" id="GO:0046872">
    <property type="term" value="F:metal ion binding"/>
    <property type="evidence" value="ECO:0007669"/>
    <property type="project" value="InterPro"/>
</dbReference>
<evidence type="ECO:0000313" key="4">
    <source>
        <dbReference type="Proteomes" id="UP000193144"/>
    </source>
</evidence>
<evidence type="ECO:0000313" key="3">
    <source>
        <dbReference type="EMBL" id="ORX96062.1"/>
    </source>
</evidence>
<accession>A0A1Y1YDJ5</accession>
<dbReference type="InterPro" id="IPR036324">
    <property type="entry name" value="Mn/Fe_SOD_N_sf"/>
</dbReference>
<dbReference type="OrthoDB" id="275227at2759"/>
<dbReference type="InterPro" id="IPR019832">
    <property type="entry name" value="Mn/Fe_SOD_C"/>
</dbReference>
<dbReference type="PANTHER" id="PTHR43595">
    <property type="entry name" value="37S RIBOSOMAL PROTEIN S26, MITOCHONDRIAL"/>
    <property type="match status" value="1"/>
</dbReference>
<dbReference type="Pfam" id="PF02777">
    <property type="entry name" value="Sod_Fe_C"/>
    <property type="match status" value="2"/>
</dbReference>
<comment type="function">
    <text evidence="1">Component of the mitochondrial ribosome (mitoribosome), a dedicated translation machinery responsible for the synthesis of mitochondrial genome-encoded proteins, including at least some of the essential transmembrane subunits of the mitochondrial respiratory chain. The mitoribosomes are attached to the mitochondrial inner membrane and translation products are cotranslationally integrated into the membrane.</text>
</comment>
<dbReference type="STRING" id="1231657.A0A1Y1YDJ5"/>
<dbReference type="EMBL" id="MCFA01000264">
    <property type="protein sequence ID" value="ORX96062.1"/>
    <property type="molecule type" value="Genomic_DNA"/>
</dbReference>
<dbReference type="SUPFAM" id="SSF46609">
    <property type="entry name" value="Fe,Mn superoxide dismutase (SOD), N-terminal domain"/>
    <property type="match status" value="1"/>
</dbReference>
<dbReference type="PANTHER" id="PTHR43595:SF2">
    <property type="entry name" value="SMALL RIBOSOMAL SUBUNIT PROTEIN MS42"/>
    <property type="match status" value="1"/>
</dbReference>
<dbReference type="AlphaFoldDB" id="A0A1Y1YDJ5"/>
<name>A0A1Y1YDJ5_9PLEO</name>
<reference evidence="3 4" key="1">
    <citation type="submission" date="2016-07" db="EMBL/GenBank/DDBJ databases">
        <title>Pervasive Adenine N6-methylation of Active Genes in Fungi.</title>
        <authorList>
            <consortium name="DOE Joint Genome Institute"/>
            <person name="Mondo S.J."/>
            <person name="Dannebaum R.O."/>
            <person name="Kuo R.C."/>
            <person name="Labutti K."/>
            <person name="Haridas S."/>
            <person name="Kuo A."/>
            <person name="Salamov A."/>
            <person name="Ahrendt S.R."/>
            <person name="Lipzen A."/>
            <person name="Sullivan W."/>
            <person name="Andreopoulos W.B."/>
            <person name="Clum A."/>
            <person name="Lindquist E."/>
            <person name="Daum C."/>
            <person name="Ramamoorthy G.K."/>
            <person name="Gryganskyi A."/>
            <person name="Culley D."/>
            <person name="Magnuson J.K."/>
            <person name="James T.Y."/>
            <person name="O'Malley M.A."/>
            <person name="Stajich J.E."/>
            <person name="Spatafora J.W."/>
            <person name="Visel A."/>
            <person name="Grigoriev I.V."/>
        </authorList>
    </citation>
    <scope>NUCLEOTIDE SEQUENCE [LARGE SCALE GENOMIC DNA]</scope>
    <source>
        <strain evidence="3 4">CBS 115471</strain>
    </source>
</reference>